<dbReference type="Pfam" id="PF18884">
    <property type="entry name" value="TSP3_bac"/>
    <property type="match status" value="7"/>
</dbReference>
<keyword evidence="3 6" id="KW-0732">Signal</keyword>
<name>A0AAD0XBL1_9GAMM</name>
<comment type="subcellular location">
    <subcellularLocation>
        <location evidence="1">Secreted</location>
    </subcellularLocation>
</comment>
<feature type="compositionally biased region" description="Polar residues" evidence="5">
    <location>
        <begin position="1088"/>
        <end position="1100"/>
    </location>
</feature>
<evidence type="ECO:0000256" key="1">
    <source>
        <dbReference type="ARBA" id="ARBA00004613"/>
    </source>
</evidence>
<gene>
    <name evidence="7" type="ORF">D9T18_02180</name>
</gene>
<dbReference type="RefSeq" id="WP_121636948.1">
    <property type="nucleotide sequence ID" value="NZ_CP033065.1"/>
</dbReference>
<sequence length="2069" mass="230455">MKIAKLAIGALLSAPISLIASETSSYIDLQQLKNVNDEYKTVNSFTANKHILSRSASPKSLQVVSANSVNATSNDFTVDGVSNSQFTIIENGNEAALPYFGSAFYLSENNIGRAGFDGSTFFYELDLSWNVENGILNIVSQARAETYNEYPPFENIARKYGQELADHLTAMVDAGELTTPLTYTEQVSFDVNLKKLAADNDHIDIRMYGVDYSELEVPDEWEWPVLSVLSSQSFDRESKLYESQSSLLEQQTQAELAGKWLVGLPGSITDYFSPEGMPGIYSDRFTLHADGTVTDVFSQNEFAWSADMGVLSLVNGDTRFEITPFIEVEKGYLASIKEFKNNQLVRIFNSQIAKFDNTYSQFTDGLITEYPYVWSAGINLYFQEPSSSVINFESLFGYKFLTDGTLNRGISQDYYSPDEFQLGEKWDYSIDGNDITTSLTRPDYKRERHWEVLSVDAKGTALVFEYSYIGYDYNNDGEVSEDEIQTLIPPRLNSMLKVDLSSYDAWNNLLDSDDDGLKDIVEEELGTNANNYDSDFDGLSDGDEIAYGTNPLAPDSDNDGFSDSFEIDQGTDPLSIGSTPGSNSLGFINSEVGNKQVALLSNVKEGWIQHAGLAINFDNNGDALLGEQWLNSYNTYMGDWQIENGAITVSGSGSATLSGATYYYPFMDIEQRFGFDVAQWLREQVDAGALNYDLFLEQNYEIIERKLIKHSISGNDLNVISVLKANTSLIIPEAWGYTGSINVFETINEEVVKWESDLTSTLSASNNEMSGKWLAFLNYDLTFGVARGLGTQAGIYADTLALQSGGAVSTVNSNKALSWEYSDGVLTLKEGNEEIVVTPFRQLGKTHLAFYQVYKSGVISDVYIAPFSKFDNSYTQFTNNLVTLLPNIQFAGINAHIPEQWNGEQLYIENVFGYQFRNDGTLRRGISGSRDYYSQSTNFYMGQEWTYTLNGNRIIMNYSDHTVERERIWDVISVDGNGRALVYERSRYDWDANSDGTITDDERGLFIAPRINSLDTIDLSNWESAWNELPDQDNDGLNDYQEDDLGTKKHSQDSDGDGLSDGEEVALGLDPLLLDSDGDGFTDGFEQAQGSDPLNADSTPASTTLQFEADELNGKRVAMTDTAQAGWLAHSGIALKFNDNTTGNIGNGWLDTYRSSSFTWEVISGQINLTNQSITNTYFNNYSYPFDEVRDYFGDEVADWLISKADSNEIPYDMQFENLDVRAKTVITPYGVSNGLQEVIVSTTNQVTLVLPSEWNYEGEQPTYEYINESISNWEVNPTNLFTGLSESDLQGKWSLFLPLQVTYGPTRNFGTVNGIYADVMTLNSSGFAESEYFGGQYQWSVNDEKLIVTNAAERIEVIPYTQVGNKLLGYYEVYQAEGLTGVYIAPLAKFDNTYAKLTNNLATQLPQMQLANINAHIPSNWSNNVLNSDGIWGYHFRSDGTLRRGLGGIVDYYNGNSSSSLFMGEEWTYTVNGDRITMAYVDEWAERERVWDIISVDANGRALVFERSTYDYDMNNDGVITEDERGVFIAPRMNSVELFDLSSYSEWADLADSDNDGLNDYQESDLGTDIYNADSDFDGISDFDEFDNGLNPLDATDAAADADNDGVSNSDELLFGTDINNADTDGDGVSDGDEIQLGLNPLDPNDIANAPSNLIKFTDYNSDGVIDWLKHSAVGDAVWLTVLDGRDFSAFSFFNMSSKLENVSVEQLGDRNNDGIKEVGLFGFNADVGRYQLAVYNGYTGQSMGTWNWPETLQDVEFKLLEDLTLDGVQEYAITGIHLTNGTKQLFVKDGASKQTYQTFKWTNQWLDAQIVQMSDITNDGVPEVALYGRHERLDKGQLFVFDGANSNTKIDVYNWNKLWNNLSLHEMDDLDGDGTIDWGQFGQRKDDGRYQWLVKKGHDKRGVIRTFSWPNDLTAAQPLLLSDRTGDDVKEVALYGKNGSGKLFLRVNDGRLANTRIANYSWPATWLEEQVMELGDLNNDGTNEVALLGINKNTGKYQLVVKDGQAGTEYGRLTFEGDWADLAISSYDANSDGQADIIVNGVDVGTLKRSSLIFNGDGLGLLSTTVH</sequence>
<evidence type="ECO:0000256" key="5">
    <source>
        <dbReference type="SAM" id="MobiDB-lite"/>
    </source>
</evidence>
<feature type="region of interest" description="Disordered" evidence="5">
    <location>
        <begin position="1078"/>
        <end position="1100"/>
    </location>
</feature>
<proteinExistence type="predicted"/>
<reference evidence="7 8" key="1">
    <citation type="submission" date="2018-10" db="EMBL/GenBank/DDBJ databases">
        <title>Complete Genome Sequence and Transcriptomic Profiles of a Marine Bacterium, Pseudoalteromonas agarivorans Hao 2018.</title>
        <authorList>
            <person name="Hao L."/>
        </authorList>
    </citation>
    <scope>NUCLEOTIDE SEQUENCE [LARGE SCALE GENOMIC DNA]</scope>
    <source>
        <strain evidence="7 8">Hao 2018</strain>
    </source>
</reference>
<feature type="chain" id="PRO_5041917838" description="Insecticide toxin TcdB middle/N-terminal domain-containing protein" evidence="6">
    <location>
        <begin position="21"/>
        <end position="2069"/>
    </location>
</feature>
<evidence type="ECO:0000256" key="3">
    <source>
        <dbReference type="ARBA" id="ARBA00022729"/>
    </source>
</evidence>
<dbReference type="InterPro" id="IPR059100">
    <property type="entry name" value="TSP3_bac"/>
</dbReference>
<dbReference type="PANTHER" id="PTHR37467:SF1">
    <property type="entry name" value="EXPORTED CALCIUM-BINDING GLYCOPROTEIN"/>
    <property type="match status" value="1"/>
</dbReference>
<dbReference type="InterPro" id="IPR053180">
    <property type="entry name" value="Ca-binding_acidic-repeat"/>
</dbReference>
<evidence type="ECO:0000313" key="7">
    <source>
        <dbReference type="EMBL" id="AYM85585.1"/>
    </source>
</evidence>
<dbReference type="InterPro" id="IPR018247">
    <property type="entry name" value="EF_Hand_1_Ca_BS"/>
</dbReference>
<dbReference type="PROSITE" id="PS00018">
    <property type="entry name" value="EF_HAND_1"/>
    <property type="match status" value="1"/>
</dbReference>
<feature type="region of interest" description="Disordered" evidence="5">
    <location>
        <begin position="1030"/>
        <end position="1062"/>
    </location>
</feature>
<dbReference type="Proteomes" id="UP000279995">
    <property type="component" value="Chromosome I"/>
</dbReference>
<evidence type="ECO:0008006" key="9">
    <source>
        <dbReference type="Google" id="ProtNLM"/>
    </source>
</evidence>
<evidence type="ECO:0000256" key="6">
    <source>
        <dbReference type="SAM" id="SignalP"/>
    </source>
</evidence>
<accession>A0AAD0XBL1</accession>
<keyword evidence="4" id="KW-0106">Calcium</keyword>
<dbReference type="PANTHER" id="PTHR37467">
    <property type="entry name" value="EXPORTED CALCIUM-BINDING GLYCOPROTEIN-RELATED"/>
    <property type="match status" value="1"/>
</dbReference>
<protein>
    <recommendedName>
        <fullName evidence="9">Insecticide toxin TcdB middle/N-terminal domain-containing protein</fullName>
    </recommendedName>
</protein>
<feature type="signal peptide" evidence="6">
    <location>
        <begin position="1"/>
        <end position="20"/>
    </location>
</feature>
<evidence type="ECO:0000256" key="4">
    <source>
        <dbReference type="ARBA" id="ARBA00022837"/>
    </source>
</evidence>
<organism evidence="7 8">
    <name type="scientific">Pseudoalteromonas agarivorans</name>
    <dbReference type="NCBI Taxonomy" id="176102"/>
    <lineage>
        <taxon>Bacteria</taxon>
        <taxon>Pseudomonadati</taxon>
        <taxon>Pseudomonadota</taxon>
        <taxon>Gammaproteobacteria</taxon>
        <taxon>Alteromonadales</taxon>
        <taxon>Pseudoalteromonadaceae</taxon>
        <taxon>Pseudoalteromonas</taxon>
    </lineage>
</organism>
<evidence type="ECO:0000256" key="2">
    <source>
        <dbReference type="ARBA" id="ARBA00022525"/>
    </source>
</evidence>
<dbReference type="EMBL" id="CP033065">
    <property type="protein sequence ID" value="AYM85585.1"/>
    <property type="molecule type" value="Genomic_DNA"/>
</dbReference>
<evidence type="ECO:0000313" key="8">
    <source>
        <dbReference type="Proteomes" id="UP000279995"/>
    </source>
</evidence>
<feature type="compositionally biased region" description="Acidic residues" evidence="5">
    <location>
        <begin position="1030"/>
        <end position="1044"/>
    </location>
</feature>
<dbReference type="SUPFAM" id="SSF69318">
    <property type="entry name" value="Integrin alpha N-terminal domain"/>
    <property type="match status" value="1"/>
</dbReference>
<dbReference type="InterPro" id="IPR028994">
    <property type="entry name" value="Integrin_alpha_N"/>
</dbReference>
<keyword evidence="2" id="KW-0964">Secreted</keyword>